<dbReference type="InterPro" id="IPR012001">
    <property type="entry name" value="Thiamin_PyroP_enz_TPP-bd_dom"/>
</dbReference>
<dbReference type="InterPro" id="IPR029061">
    <property type="entry name" value="THDP-binding"/>
</dbReference>
<evidence type="ECO:0000259" key="5">
    <source>
        <dbReference type="Pfam" id="PF02775"/>
    </source>
</evidence>
<dbReference type="InterPro" id="IPR029035">
    <property type="entry name" value="DHS-like_NAD/FAD-binding_dom"/>
</dbReference>
<keyword evidence="8" id="KW-1185">Reference proteome</keyword>
<organism evidence="7 8">
    <name type="scientific">Yaniella flava</name>
    <dbReference type="NCBI Taxonomy" id="287930"/>
    <lineage>
        <taxon>Bacteria</taxon>
        <taxon>Bacillati</taxon>
        <taxon>Actinomycetota</taxon>
        <taxon>Actinomycetes</taxon>
        <taxon>Micrococcales</taxon>
        <taxon>Micrococcaceae</taxon>
        <taxon>Yaniella</taxon>
    </lineage>
</organism>
<sequence length="573" mass="62125">MANVADYFISTFEANNVERIWGIAGDSLNGFTDAMRNSDIDWMNVRHEEAGAFAAAAEAEMTGELAVAAGTAGPGNLHLINGLYDAQRSRVPVLAIAAHIPADEIGTGYFQETHPQELFRECSVYVEHISDIGQLPRILPIAMRAAVEQRGVAVLVISASMFVTELPEAKPEIIRATQSRILPAVGELNQAADLLNGCKKVTILAGAGVAGAHDELLEVAELLQAPIVHAMRGKEHVEYDNPYDVGMTGLLGFASGYRAMIDAEALLMVGTDLPYKQFYPQDVPVIQIDSRGEQIGKRTPVEVPLVGTAKDTLRELVGLLTPAKSSRHLSKMRDHYTKTRERLDDLARPSRGSRPIHPQHLTKVIDERATDDAVFIPDVGSPVIYASRYITTTKDRRVIGSFAHGSMANALTMGIGAQASDPQRQVISLAGDGGLGMLMGELLTVREHNLPVKIVVYNNSSLNFIELEMKAGGFVPFATDLDNPDYAKVAEALGIWGRHVERSKDLPGAVDDFLAHDGPALLDVVTERQELSMPPSITAEQVKGFSLYALRTVMSGKGSELVDLARVNLRQIL</sequence>
<dbReference type="InterPro" id="IPR000399">
    <property type="entry name" value="TPP-bd_CS"/>
</dbReference>
<comment type="caution">
    <text evidence="7">The sequence shown here is derived from an EMBL/GenBank/DDBJ whole genome shotgun (WGS) entry which is preliminary data.</text>
</comment>
<dbReference type="PANTHER" id="PTHR42981">
    <property type="entry name" value="PYRUVATE DEHYDROGENASE [UBIQUINONE]"/>
    <property type="match status" value="1"/>
</dbReference>
<dbReference type="PANTHER" id="PTHR42981:SF2">
    <property type="entry name" value="PYRUVATE DEHYDROGENASE [UBIQUINONE]"/>
    <property type="match status" value="1"/>
</dbReference>
<reference evidence="8" key="1">
    <citation type="journal article" date="2019" name="Int. J. Syst. Evol. Microbiol.">
        <title>The Global Catalogue of Microorganisms (GCM) 10K type strain sequencing project: providing services to taxonomists for standard genome sequencing and annotation.</title>
        <authorList>
            <consortium name="The Broad Institute Genomics Platform"/>
            <consortium name="The Broad Institute Genome Sequencing Center for Infectious Disease"/>
            <person name="Wu L."/>
            <person name="Ma J."/>
        </authorList>
    </citation>
    <scope>NUCLEOTIDE SEQUENCE [LARGE SCALE GENOMIC DNA]</scope>
    <source>
        <strain evidence="8">JCM 13595</strain>
    </source>
</reference>
<feature type="domain" description="Thiamine pyrophosphate enzyme N-terminal TPP-binding" evidence="6">
    <location>
        <begin position="3"/>
        <end position="113"/>
    </location>
</feature>
<dbReference type="InterPro" id="IPR012000">
    <property type="entry name" value="Thiamin_PyroP_enz_cen_dom"/>
</dbReference>
<dbReference type="CDD" id="cd02014">
    <property type="entry name" value="TPP_POX"/>
    <property type="match status" value="1"/>
</dbReference>
<proteinExistence type="inferred from homology"/>
<dbReference type="Gene3D" id="3.40.50.1220">
    <property type="entry name" value="TPP-binding domain"/>
    <property type="match status" value="1"/>
</dbReference>
<dbReference type="Proteomes" id="UP001501461">
    <property type="component" value="Unassembled WGS sequence"/>
</dbReference>
<evidence type="ECO:0000256" key="2">
    <source>
        <dbReference type="ARBA" id="ARBA00023052"/>
    </source>
</evidence>
<accession>A0ABP5GBS9</accession>
<dbReference type="NCBIfam" id="NF006591">
    <property type="entry name" value="PRK09124.1"/>
    <property type="match status" value="1"/>
</dbReference>
<dbReference type="Gene3D" id="3.40.50.970">
    <property type="match status" value="2"/>
</dbReference>
<dbReference type="SUPFAM" id="SSF52467">
    <property type="entry name" value="DHS-like NAD/FAD-binding domain"/>
    <property type="match status" value="1"/>
</dbReference>
<dbReference type="InterPro" id="IPR047211">
    <property type="entry name" value="POXB-like"/>
</dbReference>
<evidence type="ECO:0000259" key="6">
    <source>
        <dbReference type="Pfam" id="PF02776"/>
    </source>
</evidence>
<dbReference type="Pfam" id="PF02776">
    <property type="entry name" value="TPP_enzyme_N"/>
    <property type="match status" value="1"/>
</dbReference>
<dbReference type="RefSeq" id="WP_343958774.1">
    <property type="nucleotide sequence ID" value="NZ_BAAAMN010000048.1"/>
</dbReference>
<name>A0ABP5GBS9_9MICC</name>
<evidence type="ECO:0000313" key="8">
    <source>
        <dbReference type="Proteomes" id="UP001501461"/>
    </source>
</evidence>
<evidence type="ECO:0000256" key="3">
    <source>
        <dbReference type="RuleBase" id="RU362132"/>
    </source>
</evidence>
<dbReference type="InterPro" id="IPR047212">
    <property type="entry name" value="TPP_POXB-like"/>
</dbReference>
<protein>
    <submittedName>
        <fullName evidence="7">Ubiquinone-dependent pyruvate dehydrogenase</fullName>
    </submittedName>
</protein>
<keyword evidence="7" id="KW-0830">Ubiquinone</keyword>
<dbReference type="EMBL" id="BAAAMN010000048">
    <property type="protein sequence ID" value="GAA2041811.1"/>
    <property type="molecule type" value="Genomic_DNA"/>
</dbReference>
<feature type="domain" description="Thiamine pyrophosphate enzyme central" evidence="4">
    <location>
        <begin position="188"/>
        <end position="316"/>
    </location>
</feature>
<gene>
    <name evidence="7" type="primary">poxB</name>
    <name evidence="7" type="ORF">GCM10009720_22960</name>
</gene>
<dbReference type="Pfam" id="PF02775">
    <property type="entry name" value="TPP_enzyme_C"/>
    <property type="match status" value="1"/>
</dbReference>
<comment type="similarity">
    <text evidence="1 3">Belongs to the TPP enzyme family.</text>
</comment>
<evidence type="ECO:0000259" key="4">
    <source>
        <dbReference type="Pfam" id="PF00205"/>
    </source>
</evidence>
<dbReference type="SUPFAM" id="SSF52518">
    <property type="entry name" value="Thiamin diphosphate-binding fold (THDP-binding)"/>
    <property type="match status" value="2"/>
</dbReference>
<feature type="domain" description="Thiamine pyrophosphate enzyme TPP-binding" evidence="5">
    <location>
        <begin position="378"/>
        <end position="524"/>
    </location>
</feature>
<dbReference type="PROSITE" id="PS00187">
    <property type="entry name" value="TPP_ENZYMES"/>
    <property type="match status" value="1"/>
</dbReference>
<dbReference type="InterPro" id="IPR011766">
    <property type="entry name" value="TPP_enzyme_TPP-bd"/>
</dbReference>
<keyword evidence="2 3" id="KW-0786">Thiamine pyrophosphate</keyword>
<evidence type="ECO:0000256" key="1">
    <source>
        <dbReference type="ARBA" id="ARBA00007812"/>
    </source>
</evidence>
<keyword evidence="7" id="KW-0670">Pyruvate</keyword>
<evidence type="ECO:0000313" key="7">
    <source>
        <dbReference type="EMBL" id="GAA2041811.1"/>
    </source>
</evidence>
<dbReference type="Pfam" id="PF00205">
    <property type="entry name" value="TPP_enzyme_M"/>
    <property type="match status" value="1"/>
</dbReference>